<evidence type="ECO:0000256" key="2">
    <source>
        <dbReference type="ARBA" id="ARBA00012282"/>
    </source>
</evidence>
<protein>
    <recommendedName>
        <fullName evidence="2">cyclic-guanylate-specific phosphodiesterase</fullName>
        <ecNumber evidence="2">3.1.4.52</ecNumber>
    </recommendedName>
</protein>
<dbReference type="InterPro" id="IPR024744">
    <property type="entry name" value="CSS-motif_dom"/>
</dbReference>
<gene>
    <name evidence="12" type="ORF">AALB_1471</name>
</gene>
<dbReference type="InterPro" id="IPR001633">
    <property type="entry name" value="EAL_dom"/>
</dbReference>
<dbReference type="AlphaFoldDB" id="R9PSW7"/>
<evidence type="ECO:0000256" key="4">
    <source>
        <dbReference type="ARBA" id="ARBA00022636"/>
    </source>
</evidence>
<evidence type="ECO:0000313" key="12">
    <source>
        <dbReference type="EMBL" id="GAD01391.1"/>
    </source>
</evidence>
<evidence type="ECO:0000256" key="6">
    <source>
        <dbReference type="ARBA" id="ARBA00022801"/>
    </source>
</evidence>
<proteinExistence type="predicted"/>
<feature type="domain" description="EAL" evidence="11">
    <location>
        <begin position="283"/>
        <end position="527"/>
    </location>
</feature>
<evidence type="ECO:0000256" key="1">
    <source>
        <dbReference type="ARBA" id="ARBA00004651"/>
    </source>
</evidence>
<evidence type="ECO:0000256" key="8">
    <source>
        <dbReference type="ARBA" id="ARBA00023136"/>
    </source>
</evidence>
<dbReference type="PANTHER" id="PTHR33121:SF80">
    <property type="entry name" value="CYCLIC DI-GMP PHOSPHODIESTERASE PDEL"/>
    <property type="match status" value="1"/>
</dbReference>
<comment type="catalytic activity">
    <reaction evidence="9">
        <text>3',3'-c-di-GMP + H2O = 5'-phosphoguanylyl(3'-&gt;5')guanosine + H(+)</text>
        <dbReference type="Rhea" id="RHEA:24902"/>
        <dbReference type="ChEBI" id="CHEBI:15377"/>
        <dbReference type="ChEBI" id="CHEBI:15378"/>
        <dbReference type="ChEBI" id="CHEBI:58754"/>
        <dbReference type="ChEBI" id="CHEBI:58805"/>
        <dbReference type="EC" id="3.1.4.52"/>
    </reaction>
</comment>
<evidence type="ECO:0000256" key="3">
    <source>
        <dbReference type="ARBA" id="ARBA00022475"/>
    </source>
</evidence>
<dbReference type="PANTHER" id="PTHR33121">
    <property type="entry name" value="CYCLIC DI-GMP PHOSPHODIESTERASE PDEF"/>
    <property type="match status" value="1"/>
</dbReference>
<keyword evidence="8 10" id="KW-0472">Membrane</keyword>
<dbReference type="PROSITE" id="PS50883">
    <property type="entry name" value="EAL"/>
    <property type="match status" value="1"/>
</dbReference>
<dbReference type="EMBL" id="BARX01000007">
    <property type="protein sequence ID" value="GAD01391.1"/>
    <property type="molecule type" value="Genomic_DNA"/>
</dbReference>
<dbReference type="GO" id="GO:0005886">
    <property type="term" value="C:plasma membrane"/>
    <property type="evidence" value="ECO:0007669"/>
    <property type="project" value="UniProtKB-SubCell"/>
</dbReference>
<evidence type="ECO:0000313" key="13">
    <source>
        <dbReference type="Proteomes" id="UP000014461"/>
    </source>
</evidence>
<keyword evidence="7 10" id="KW-1133">Transmembrane helix</keyword>
<evidence type="ECO:0000256" key="7">
    <source>
        <dbReference type="ARBA" id="ARBA00022989"/>
    </source>
</evidence>
<dbReference type="Proteomes" id="UP000014461">
    <property type="component" value="Unassembled WGS sequence"/>
</dbReference>
<dbReference type="InterPro" id="IPR050706">
    <property type="entry name" value="Cyclic-di-GMP_PDE-like"/>
</dbReference>
<keyword evidence="3" id="KW-1003">Cell membrane</keyword>
<evidence type="ECO:0000256" key="9">
    <source>
        <dbReference type="ARBA" id="ARBA00034290"/>
    </source>
</evidence>
<keyword evidence="4" id="KW-0973">c-di-GMP</keyword>
<evidence type="ECO:0000256" key="5">
    <source>
        <dbReference type="ARBA" id="ARBA00022692"/>
    </source>
</evidence>
<dbReference type="CDD" id="cd01948">
    <property type="entry name" value="EAL"/>
    <property type="match status" value="1"/>
</dbReference>
<accession>R9PSW7</accession>
<dbReference type="SMART" id="SM00052">
    <property type="entry name" value="EAL"/>
    <property type="match status" value="1"/>
</dbReference>
<dbReference type="EC" id="3.1.4.52" evidence="2"/>
<dbReference type="GO" id="GO:0071111">
    <property type="term" value="F:cyclic-guanylate-specific phosphodiesterase activity"/>
    <property type="evidence" value="ECO:0007669"/>
    <property type="project" value="UniProtKB-EC"/>
</dbReference>
<comment type="caution">
    <text evidence="12">The sequence shown here is derived from an EMBL/GenBank/DDBJ whole genome shotgun (WGS) entry which is preliminary data.</text>
</comment>
<dbReference type="SUPFAM" id="SSF141868">
    <property type="entry name" value="EAL domain-like"/>
    <property type="match status" value="1"/>
</dbReference>
<keyword evidence="13" id="KW-1185">Reference proteome</keyword>
<evidence type="ECO:0000256" key="10">
    <source>
        <dbReference type="SAM" id="Phobius"/>
    </source>
</evidence>
<keyword evidence="6" id="KW-0378">Hydrolase</keyword>
<dbReference type="Gene3D" id="3.20.20.450">
    <property type="entry name" value="EAL domain"/>
    <property type="match status" value="1"/>
</dbReference>
<sequence>MFYRIKQLQLKPALFALLCSLFPIIISYFWIVETSKQQRREAFNHDYQITFNNISHNLKAIDQQFEQLSHVSEQCQEDTLIALRKVHFKISYIAEMGLVSQHGKLLCSSWGKLDPPTDVLKPINSNVLRYFGPLVLEYTKEPAMVVAKTRPDGSEVNAAIPLEVFRSFIEDTSQSSDIVALSDSQNGTPLFVSGSYSLPLNLNSPLFPLQQSKTSGFAQFDDDSNKYFVSEVFPALPGLALVASRPTSELYKGVYCLSLVQLSMYTLLLCCTVFLVYRHRSQRLSQRSRLKLALKNHEFINYYQAIFDTRNCQLVAVEALVRWMHPVDGLRYPDAFLPDIDRYRLQVALTEQVISNLKNDLHSLLAKCPQLKVNINITGQHLKDASFIKQVLSAHADFPNLCLEVTETELVEIDSPQVQQSLQSLKEQGVKLAIDDFGTGYAGLQYLQQLPLDALKIDRSFVVAINTNSPQAKVLDGVIDLALNLNLQIVAEGVENQQQANYLISKGVYLHQGWLYGKPQAINKFSE</sequence>
<evidence type="ECO:0000259" key="11">
    <source>
        <dbReference type="PROSITE" id="PS50883"/>
    </source>
</evidence>
<keyword evidence="5 10" id="KW-0812">Transmembrane</keyword>
<name>R9PSW7_AGAAL</name>
<dbReference type="STRING" id="1331007.AALB_1471"/>
<dbReference type="Pfam" id="PF12792">
    <property type="entry name" value="CSS-motif"/>
    <property type="match status" value="1"/>
</dbReference>
<feature type="transmembrane region" description="Helical" evidence="10">
    <location>
        <begin position="12"/>
        <end position="31"/>
    </location>
</feature>
<organism evidence="12 13">
    <name type="scientific">Agarivorans albus MKT 106</name>
    <dbReference type="NCBI Taxonomy" id="1331007"/>
    <lineage>
        <taxon>Bacteria</taxon>
        <taxon>Pseudomonadati</taxon>
        <taxon>Pseudomonadota</taxon>
        <taxon>Gammaproteobacteria</taxon>
        <taxon>Alteromonadales</taxon>
        <taxon>Alteromonadaceae</taxon>
        <taxon>Agarivorans</taxon>
    </lineage>
</organism>
<dbReference type="InterPro" id="IPR035919">
    <property type="entry name" value="EAL_sf"/>
</dbReference>
<comment type="subcellular location">
    <subcellularLocation>
        <location evidence="1">Cell membrane</location>
        <topology evidence="1">Multi-pass membrane protein</topology>
    </subcellularLocation>
</comment>
<dbReference type="Pfam" id="PF00563">
    <property type="entry name" value="EAL"/>
    <property type="match status" value="1"/>
</dbReference>
<reference evidence="12" key="1">
    <citation type="journal article" date="2013" name="Genome Announc.">
        <title>Draft Genome Sequence of Agarivorans albus Strain MKT 106T, an Agarolytic Marine Bacterium.</title>
        <authorList>
            <person name="Yasuike M."/>
            <person name="Nakamura Y."/>
            <person name="Kai W."/>
            <person name="Fujiwara A."/>
            <person name="Fukui Y."/>
            <person name="Satomi M."/>
            <person name="Sano M."/>
        </authorList>
    </citation>
    <scope>NUCLEOTIDE SEQUENCE [LARGE SCALE GENOMIC DNA]</scope>
</reference>